<sequence length="85" mass="9427">MQDTRSQYRSFQQYAEARLPHVAPEQSLADIFYDWLDDNPSIAQQAEDLAAIDASLQLMEEGDRGISPEELDAIIAKKTSTPSGA</sequence>
<accession>A0A518DGQ5</accession>
<keyword evidence="2" id="KW-1185">Reference proteome</keyword>
<dbReference type="RefSeq" id="WP_145289605.1">
    <property type="nucleotide sequence ID" value="NZ_CP036291.1"/>
</dbReference>
<reference evidence="1 2" key="1">
    <citation type="submission" date="2019-02" db="EMBL/GenBank/DDBJ databases">
        <title>Deep-cultivation of Planctomycetes and their phenomic and genomic characterization uncovers novel biology.</title>
        <authorList>
            <person name="Wiegand S."/>
            <person name="Jogler M."/>
            <person name="Boedeker C."/>
            <person name="Pinto D."/>
            <person name="Vollmers J."/>
            <person name="Rivas-Marin E."/>
            <person name="Kohn T."/>
            <person name="Peeters S.H."/>
            <person name="Heuer A."/>
            <person name="Rast P."/>
            <person name="Oberbeckmann S."/>
            <person name="Bunk B."/>
            <person name="Jeske O."/>
            <person name="Meyerdierks A."/>
            <person name="Storesund J.E."/>
            <person name="Kallscheuer N."/>
            <person name="Luecker S."/>
            <person name="Lage O.M."/>
            <person name="Pohl T."/>
            <person name="Merkel B.J."/>
            <person name="Hornburger P."/>
            <person name="Mueller R.-W."/>
            <person name="Bruemmer F."/>
            <person name="Labrenz M."/>
            <person name="Spormann A.M."/>
            <person name="Op den Camp H."/>
            <person name="Overmann J."/>
            <person name="Amann R."/>
            <person name="Jetten M.S.M."/>
            <person name="Mascher T."/>
            <person name="Medema M.H."/>
            <person name="Devos D.P."/>
            <person name="Kaster A.-K."/>
            <person name="Ovreas L."/>
            <person name="Rohde M."/>
            <person name="Galperin M.Y."/>
            <person name="Jogler C."/>
        </authorList>
    </citation>
    <scope>NUCLEOTIDE SEQUENCE [LARGE SCALE GENOMIC DNA]</scope>
    <source>
        <strain evidence="1 2">Pla175</strain>
    </source>
</reference>
<protein>
    <submittedName>
        <fullName evidence="1">Uncharacterized protein</fullName>
    </submittedName>
</protein>
<evidence type="ECO:0000313" key="2">
    <source>
        <dbReference type="Proteomes" id="UP000317429"/>
    </source>
</evidence>
<name>A0A518DGQ5_9BACT</name>
<dbReference type="EMBL" id="CP036291">
    <property type="protein sequence ID" value="QDU90660.1"/>
    <property type="molecule type" value="Genomic_DNA"/>
</dbReference>
<dbReference type="AlphaFoldDB" id="A0A518DGQ5"/>
<organism evidence="1 2">
    <name type="scientific">Pirellulimonas nuda</name>
    <dbReference type="NCBI Taxonomy" id="2528009"/>
    <lineage>
        <taxon>Bacteria</taxon>
        <taxon>Pseudomonadati</taxon>
        <taxon>Planctomycetota</taxon>
        <taxon>Planctomycetia</taxon>
        <taxon>Pirellulales</taxon>
        <taxon>Lacipirellulaceae</taxon>
        <taxon>Pirellulimonas</taxon>
    </lineage>
</organism>
<evidence type="ECO:0000313" key="1">
    <source>
        <dbReference type="EMBL" id="QDU90660.1"/>
    </source>
</evidence>
<gene>
    <name evidence="1" type="ORF">Pla175_40690</name>
</gene>
<dbReference type="KEGG" id="pnd:Pla175_40690"/>
<dbReference type="Proteomes" id="UP000317429">
    <property type="component" value="Chromosome"/>
</dbReference>
<proteinExistence type="predicted"/>